<dbReference type="GO" id="GO:0005634">
    <property type="term" value="C:nucleus"/>
    <property type="evidence" value="ECO:0007669"/>
    <property type="project" value="UniProtKB-SubCell"/>
</dbReference>
<keyword evidence="5" id="KW-1185">Reference proteome</keyword>
<dbReference type="AlphaFoldDB" id="B9RUG4"/>
<proteinExistence type="predicted"/>
<evidence type="ECO:0000313" key="5">
    <source>
        <dbReference type="Proteomes" id="UP000008311"/>
    </source>
</evidence>
<evidence type="ECO:0000256" key="2">
    <source>
        <dbReference type="ARBA" id="ARBA00023242"/>
    </source>
</evidence>
<dbReference type="GO" id="GO:0006355">
    <property type="term" value="P:regulation of DNA-templated transcription"/>
    <property type="evidence" value="ECO:0007669"/>
    <property type="project" value="InterPro"/>
</dbReference>
<gene>
    <name evidence="4" type="ORF">RCOM_0852670</name>
</gene>
<dbReference type="Gene3D" id="1.20.1160.11">
    <property type="entry name" value="Paired amphipathic helix"/>
    <property type="match status" value="2"/>
</dbReference>
<name>B9RUG4_RICCO</name>
<accession>B9RUG4</accession>
<evidence type="ECO:0000313" key="4">
    <source>
        <dbReference type="EMBL" id="EEF44951.1"/>
    </source>
</evidence>
<dbReference type="InParanoid" id="B9RUG4"/>
<reference evidence="5" key="1">
    <citation type="journal article" date="2010" name="Nat. Biotechnol.">
        <title>Draft genome sequence of the oilseed species Ricinus communis.</title>
        <authorList>
            <person name="Chan A.P."/>
            <person name="Crabtree J."/>
            <person name="Zhao Q."/>
            <person name="Lorenzi H."/>
            <person name="Orvis J."/>
            <person name="Puiu D."/>
            <person name="Melake-Berhan A."/>
            <person name="Jones K.M."/>
            <person name="Redman J."/>
            <person name="Chen G."/>
            <person name="Cahoon E.B."/>
            <person name="Gedil M."/>
            <person name="Stanke M."/>
            <person name="Haas B.J."/>
            <person name="Wortman J.R."/>
            <person name="Fraser-Liggett C.M."/>
            <person name="Ravel J."/>
            <person name="Rabinowicz P.D."/>
        </authorList>
    </citation>
    <scope>NUCLEOTIDE SEQUENCE [LARGE SCALE GENOMIC DNA]</scope>
    <source>
        <strain evidence="5">cv. Hale</strain>
    </source>
</reference>
<keyword evidence="2 3" id="KW-0539">Nucleus</keyword>
<dbReference type="Proteomes" id="UP000008311">
    <property type="component" value="Unassembled WGS sequence"/>
</dbReference>
<evidence type="ECO:0000256" key="1">
    <source>
        <dbReference type="ARBA" id="ARBA00004123"/>
    </source>
</evidence>
<protein>
    <submittedName>
        <fullName evidence="4">Uncharacterized protein</fullName>
    </submittedName>
</protein>
<organism evidence="4 5">
    <name type="scientific">Ricinus communis</name>
    <name type="common">Castor bean</name>
    <dbReference type="NCBI Taxonomy" id="3988"/>
    <lineage>
        <taxon>Eukaryota</taxon>
        <taxon>Viridiplantae</taxon>
        <taxon>Streptophyta</taxon>
        <taxon>Embryophyta</taxon>
        <taxon>Tracheophyta</taxon>
        <taxon>Spermatophyta</taxon>
        <taxon>Magnoliopsida</taxon>
        <taxon>eudicotyledons</taxon>
        <taxon>Gunneridae</taxon>
        <taxon>Pentapetalae</taxon>
        <taxon>rosids</taxon>
        <taxon>fabids</taxon>
        <taxon>Malpighiales</taxon>
        <taxon>Euphorbiaceae</taxon>
        <taxon>Acalyphoideae</taxon>
        <taxon>Acalypheae</taxon>
        <taxon>Ricinus</taxon>
    </lineage>
</organism>
<dbReference type="EMBL" id="EQ973817">
    <property type="protein sequence ID" value="EEF44951.1"/>
    <property type="molecule type" value="Genomic_DNA"/>
</dbReference>
<evidence type="ECO:0000256" key="3">
    <source>
        <dbReference type="PROSITE-ProRule" id="PRU00810"/>
    </source>
</evidence>
<dbReference type="SUPFAM" id="SSF47762">
    <property type="entry name" value="PAH2 domain"/>
    <property type="match status" value="2"/>
</dbReference>
<dbReference type="InterPro" id="IPR003822">
    <property type="entry name" value="PAH"/>
</dbReference>
<dbReference type="InterPro" id="IPR036600">
    <property type="entry name" value="PAH_sf"/>
</dbReference>
<comment type="subcellular location">
    <subcellularLocation>
        <location evidence="1 3">Nucleus</location>
    </subcellularLocation>
</comment>
<dbReference type="PROSITE" id="PS51477">
    <property type="entry name" value="PAH"/>
    <property type="match status" value="2"/>
</dbReference>
<sequence>MTKKELALSDELSVDENLHRKESFPSSEEEEIGFVNKVKERLYVEGDKGYYKCREFLHDWNLYKEGQMAKHDLYCQLVDAFECDHQDFFDELCKFFYGKQSGNQWNITERELKLFRGQNNTILDEIKEFMHHMFEEYYKDFLHCCKLFEEGHMNNHDLYCELIEYLCWHGDDFLDQFKNFLTFSSTA</sequence>